<protein>
    <recommendedName>
        <fullName evidence="1">DUF4097 domain-containing protein</fullName>
    </recommendedName>
</protein>
<reference evidence="2 3" key="1">
    <citation type="submission" date="2016-07" db="EMBL/GenBank/DDBJ databases">
        <title>Characterization of isolates of Eisenbergiella tayi derived from blood cultures, using whole genome sequencing.</title>
        <authorList>
            <person name="Burdz T."/>
            <person name="Wiebe D."/>
            <person name="Huynh C."/>
            <person name="Bernard K."/>
        </authorList>
    </citation>
    <scope>NUCLEOTIDE SEQUENCE [LARGE SCALE GENOMIC DNA]</scope>
    <source>
        <strain evidence="2 3">NML 110608</strain>
    </source>
</reference>
<feature type="domain" description="DUF4097" evidence="1">
    <location>
        <begin position="72"/>
        <end position="249"/>
    </location>
</feature>
<proteinExistence type="predicted"/>
<dbReference type="Pfam" id="PF13349">
    <property type="entry name" value="DUF4097"/>
    <property type="match status" value="1"/>
</dbReference>
<dbReference type="Proteomes" id="UP000094067">
    <property type="component" value="Unassembled WGS sequence"/>
</dbReference>
<gene>
    <name evidence="2" type="ORF">BEI61_02002</name>
</gene>
<dbReference type="InterPro" id="IPR025164">
    <property type="entry name" value="Toastrack_DUF4097"/>
</dbReference>
<organism evidence="2 3">
    <name type="scientific">Eisenbergiella tayi</name>
    <dbReference type="NCBI Taxonomy" id="1432052"/>
    <lineage>
        <taxon>Bacteria</taxon>
        <taxon>Bacillati</taxon>
        <taxon>Bacillota</taxon>
        <taxon>Clostridia</taxon>
        <taxon>Lachnospirales</taxon>
        <taxon>Lachnospiraceae</taxon>
        <taxon>Eisenbergiella</taxon>
    </lineage>
</organism>
<dbReference type="RefSeq" id="WP_069152174.1">
    <property type="nucleotide sequence ID" value="NZ_MCGH01000002.1"/>
</dbReference>
<evidence type="ECO:0000259" key="1">
    <source>
        <dbReference type="Pfam" id="PF13349"/>
    </source>
</evidence>
<comment type="caution">
    <text evidence="2">The sequence shown here is derived from an EMBL/GenBank/DDBJ whole genome shotgun (WGS) entry which is preliminary data.</text>
</comment>
<sequence length="360" mass="39193">MRKRNKFFISCAVLCAAGLLLSVLGWVFGGRFNGIGYQPGKGLTVFSANSYGNSENGPSVLSDTINDLEAFTSLDIKIDYADIIIQPSDHYGMEYQLVAWNPPVIQVKDGQLMVRDGKRNNSSQVMFLSGFNMTFSGSWPSAKEYVTVYVPADTYFTTLNVSTSSGATKISGLQAKELTMVNDYGDVSLSGISCTNMDMKLSSGKFKAENLNGESLKVSNDYGDCSLDNSAITAVTDLSLSSGKLKISNSSLGRFSADSDYGDVDLNEISASDASLKLSSGNMTADAFLFSNLTIKSDYGYVDIAPASSESYGYDLKTDYGEIKVADHKLGEVYYTFEKEYENWIRVECSSGDIIIRNKK</sequence>
<evidence type="ECO:0000313" key="3">
    <source>
        <dbReference type="Proteomes" id="UP000094067"/>
    </source>
</evidence>
<dbReference type="AlphaFoldDB" id="A0A1E3ABG8"/>
<name>A0A1E3ABG8_9FIRM</name>
<evidence type="ECO:0000313" key="2">
    <source>
        <dbReference type="EMBL" id="ODM06113.1"/>
    </source>
</evidence>
<accession>A0A1E3ABG8</accession>
<dbReference type="EMBL" id="MCGH01000002">
    <property type="protein sequence ID" value="ODM06113.1"/>
    <property type="molecule type" value="Genomic_DNA"/>
</dbReference>